<sequence length="811" mass="88474">MQAVTTTAAAAGDAPDDPSTVSDFSSKRQQDHTHSLSAPSRPAKILGLGLAESRELLKAKRHVRDAGKFLRLHPNRPEDMQAIQSENQLVRSFLRDMDASMTMLETAYTTKMGSQGGRQPRSRVQVRDEDTQNTQKQLENSKRELVHLQRLLNKASDPALAVRLKGRIKELDERVAALSQVNREMQAENKRKGRQLEVLNRNDRAEIKLTKALEALTTEVQHWMERTLRLKQAILRDTESSQRHQEHISSLQARIGECLGLLRQRGIHVPEGDTVPAGRSLSAKEVKKREESAKSAARLRREIDYEFGLRERLQQEHAHNLKELRQSGKRMQEQLADLKKKIETRTSEASRLDAHVHAAYESLPMDVKAILPSHLLPSGVSPPPSPPRSVQKRPKEMPKKPPAKAVSRKESPKPARAGGRAGRRASGKAVKKKASTVSEQEAPRSAPPVPLPQNSRQTAVDELPMQTLDPSGVPPSSTLGHHDDADEALEEPIAQPPIPVTPPPEEPAALEVPAQVQPLPAFEGEAKHKDEMPQEDIEDEVEGRTQEAEEAEEAEKRMADTRDPTHDESEQPSPEDAAPTAMEAVPFVGQPAPSQPSQPRFVPFRPGIAQAAREGAVDPSLADLLSLEPDASKKPPVCEPQPAIAAAVNGLPALSQSAADFPPSHQAIYSLPVPGPVAARPPRRQREEPASSIPGPHSTTVAGVADPYALDNILNASPEPRYPNGGAPKRRRPRVGEQGADNDQSGSSDSMVSSPSAPSPEAPALSMGAGEVTEGDRKRGRRKRADETCDTVIANDPLQELDEWAGGRVDG</sequence>
<accession>A0A0G4H7H0</accession>
<name>A0A0G4H7H0_VITBC</name>
<evidence type="ECO:0000313" key="3">
    <source>
        <dbReference type="Proteomes" id="UP000041254"/>
    </source>
</evidence>
<feature type="compositionally biased region" description="Low complexity" evidence="1">
    <location>
        <begin position="1"/>
        <end position="13"/>
    </location>
</feature>
<feature type="region of interest" description="Disordered" evidence="1">
    <location>
        <begin position="109"/>
        <end position="134"/>
    </location>
</feature>
<evidence type="ECO:0000256" key="1">
    <source>
        <dbReference type="SAM" id="MobiDB-lite"/>
    </source>
</evidence>
<dbReference type="AlphaFoldDB" id="A0A0G4H7H0"/>
<feature type="region of interest" description="Disordered" evidence="1">
    <location>
        <begin position="374"/>
        <end position="603"/>
    </location>
</feature>
<reference evidence="2 3" key="1">
    <citation type="submission" date="2014-11" db="EMBL/GenBank/DDBJ databases">
        <authorList>
            <person name="Zhu J."/>
            <person name="Qi W."/>
            <person name="Song R."/>
        </authorList>
    </citation>
    <scope>NUCLEOTIDE SEQUENCE [LARGE SCALE GENOMIC DNA]</scope>
</reference>
<organism evidence="2 3">
    <name type="scientific">Vitrella brassicaformis (strain CCMP3155)</name>
    <dbReference type="NCBI Taxonomy" id="1169540"/>
    <lineage>
        <taxon>Eukaryota</taxon>
        <taxon>Sar</taxon>
        <taxon>Alveolata</taxon>
        <taxon>Colpodellida</taxon>
        <taxon>Vitrellaceae</taxon>
        <taxon>Vitrella</taxon>
    </lineage>
</organism>
<feature type="compositionally biased region" description="Low complexity" evidence="1">
    <location>
        <begin position="745"/>
        <end position="756"/>
    </location>
</feature>
<feature type="compositionally biased region" description="Basic and acidic residues" evidence="1">
    <location>
        <begin position="25"/>
        <end position="34"/>
    </location>
</feature>
<dbReference type="EMBL" id="CDMY01001045">
    <property type="protein sequence ID" value="CEM39697.1"/>
    <property type="molecule type" value="Genomic_DNA"/>
</dbReference>
<dbReference type="VEuPathDB" id="CryptoDB:Vbra_19737"/>
<proteinExistence type="predicted"/>
<feature type="region of interest" description="Disordered" evidence="1">
    <location>
        <begin position="1"/>
        <end position="43"/>
    </location>
</feature>
<feature type="compositionally biased region" description="Basic and acidic residues" evidence="1">
    <location>
        <begin position="554"/>
        <end position="569"/>
    </location>
</feature>
<dbReference type="Proteomes" id="UP000041254">
    <property type="component" value="Unassembled WGS sequence"/>
</dbReference>
<gene>
    <name evidence="2" type="ORF">Vbra_19737</name>
</gene>
<keyword evidence="3" id="KW-1185">Reference proteome</keyword>
<evidence type="ECO:0000313" key="2">
    <source>
        <dbReference type="EMBL" id="CEM39697.1"/>
    </source>
</evidence>
<feature type="compositionally biased region" description="Pro residues" evidence="1">
    <location>
        <begin position="494"/>
        <end position="506"/>
    </location>
</feature>
<feature type="compositionally biased region" description="Basic residues" evidence="1">
    <location>
        <begin position="421"/>
        <end position="434"/>
    </location>
</feature>
<dbReference type="STRING" id="1169540.A0A0G4H7H0"/>
<dbReference type="InParanoid" id="A0A0G4H7H0"/>
<protein>
    <submittedName>
        <fullName evidence="2">Uncharacterized protein</fullName>
    </submittedName>
</protein>
<feature type="region of interest" description="Disordered" evidence="1">
    <location>
        <begin position="664"/>
        <end position="794"/>
    </location>
</feature>